<comment type="caution">
    <text evidence="3">The sequence shown here is derived from an EMBL/GenBank/DDBJ whole genome shotgun (WGS) entry which is preliminary data.</text>
</comment>
<proteinExistence type="predicted"/>
<evidence type="ECO:0000313" key="4">
    <source>
        <dbReference type="Proteomes" id="UP000295818"/>
    </source>
</evidence>
<organism evidence="3 4">
    <name type="scientific">Kribbella orskensis</name>
    <dbReference type="NCBI Taxonomy" id="2512216"/>
    <lineage>
        <taxon>Bacteria</taxon>
        <taxon>Bacillati</taxon>
        <taxon>Actinomycetota</taxon>
        <taxon>Actinomycetes</taxon>
        <taxon>Propionibacteriales</taxon>
        <taxon>Kribbellaceae</taxon>
        <taxon>Kribbella</taxon>
    </lineage>
</organism>
<sequence>MVLRAAALGILICIALVTSCGDSESGTSRTSPIATSLPLQGQGLAIGGDVQTRATDVIRVRLTKEQAKTLAKACKNLIEIASTGDCPKTIQQIVIEIARLGDHPLPLPTARHVPGAEGIRRERPPDVG</sequence>
<name>A0ABY2BDM4_9ACTN</name>
<evidence type="ECO:0000313" key="3">
    <source>
        <dbReference type="EMBL" id="TCO17123.1"/>
    </source>
</evidence>
<feature type="compositionally biased region" description="Basic and acidic residues" evidence="1">
    <location>
        <begin position="118"/>
        <end position="128"/>
    </location>
</feature>
<accession>A0ABY2BDM4</accession>
<dbReference type="PROSITE" id="PS51257">
    <property type="entry name" value="PROKAR_LIPOPROTEIN"/>
    <property type="match status" value="1"/>
</dbReference>
<protein>
    <submittedName>
        <fullName evidence="3">Uncharacterized protein</fullName>
    </submittedName>
</protein>
<dbReference type="Proteomes" id="UP000295818">
    <property type="component" value="Unassembled WGS sequence"/>
</dbReference>
<keyword evidence="2" id="KW-0732">Signal</keyword>
<feature type="region of interest" description="Disordered" evidence="1">
    <location>
        <begin position="106"/>
        <end position="128"/>
    </location>
</feature>
<evidence type="ECO:0000256" key="2">
    <source>
        <dbReference type="SAM" id="SignalP"/>
    </source>
</evidence>
<evidence type="ECO:0000256" key="1">
    <source>
        <dbReference type="SAM" id="MobiDB-lite"/>
    </source>
</evidence>
<feature type="chain" id="PRO_5046878774" evidence="2">
    <location>
        <begin position="21"/>
        <end position="128"/>
    </location>
</feature>
<feature type="signal peptide" evidence="2">
    <location>
        <begin position="1"/>
        <end position="20"/>
    </location>
</feature>
<dbReference type="EMBL" id="SLWM01000015">
    <property type="protein sequence ID" value="TCO17123.1"/>
    <property type="molecule type" value="Genomic_DNA"/>
</dbReference>
<keyword evidence="4" id="KW-1185">Reference proteome</keyword>
<reference evidence="3 4" key="1">
    <citation type="journal article" date="2015" name="Stand. Genomic Sci.">
        <title>Genomic Encyclopedia of Bacterial and Archaeal Type Strains, Phase III: the genomes of soil and plant-associated and newly described type strains.</title>
        <authorList>
            <person name="Whitman W.B."/>
            <person name="Woyke T."/>
            <person name="Klenk H.P."/>
            <person name="Zhou Y."/>
            <person name="Lilburn T.G."/>
            <person name="Beck B.J."/>
            <person name="De Vos P."/>
            <person name="Vandamme P."/>
            <person name="Eisen J.A."/>
            <person name="Garrity G."/>
            <person name="Hugenholtz P."/>
            <person name="Kyrpides N.C."/>
        </authorList>
    </citation>
    <scope>NUCLEOTIDE SEQUENCE [LARGE SCALE GENOMIC DNA]</scope>
    <source>
        <strain evidence="3 4">VKM Ac-2538</strain>
    </source>
</reference>
<gene>
    <name evidence="3" type="ORF">EV644_115145</name>
</gene>